<keyword evidence="1" id="KW-0175">Coiled coil</keyword>
<dbReference type="EMBL" id="ASJR01000002">
    <property type="protein sequence ID" value="ERP39186.1"/>
    <property type="molecule type" value="Genomic_DNA"/>
</dbReference>
<dbReference type="eggNOG" id="COG1652">
    <property type="taxonomic scope" value="Bacteria"/>
</dbReference>
<sequence length="247" mass="28905">MKYNLVALVAALFITATSASAAWQYEKVPGEYDTMTIETYNLELQEALDEEQQLRHQIGEEQAKIDSLRQLLSDLDEGIAAVIQEKYDILGITETDVEAAKEEIADIRRNLELLLGITPEELLRRKSEIAENEDRIMALKEQPVSLLWEIRDKIAELDTLLERVKNHLPDQVTSYVVQDRPGNRDCLYRIAEFEKIYSDASRWPEIYRANRQTIDRDYERYRRLVDEPKYDRPEDLIFPGQVFEIPR</sequence>
<dbReference type="Proteomes" id="UP000017148">
    <property type="component" value="Unassembled WGS sequence"/>
</dbReference>
<keyword evidence="2" id="KW-0732">Signal</keyword>
<feature type="signal peptide" evidence="2">
    <location>
        <begin position="1"/>
        <end position="21"/>
    </location>
</feature>
<dbReference type="InterPro" id="IPR036779">
    <property type="entry name" value="LysM_dom_sf"/>
</dbReference>
<accession>U7DE40</accession>
<dbReference type="RefSeq" id="WP_022635899.1">
    <property type="nucleotide sequence ID" value="NZ_ASJR01000002.1"/>
</dbReference>
<evidence type="ECO:0000256" key="1">
    <source>
        <dbReference type="SAM" id="Coils"/>
    </source>
</evidence>
<proteinExistence type="predicted"/>
<dbReference type="STRING" id="1313304.CALK_0356"/>
<dbReference type="OrthoDB" id="370541at2"/>
<organism evidence="3 4">
    <name type="scientific">Chitinivibrio alkaliphilus ACht1</name>
    <dbReference type="NCBI Taxonomy" id="1313304"/>
    <lineage>
        <taxon>Bacteria</taxon>
        <taxon>Pseudomonadati</taxon>
        <taxon>Fibrobacterota</taxon>
        <taxon>Chitinivibrionia</taxon>
        <taxon>Chitinivibrionales</taxon>
        <taxon>Chitinivibrionaceae</taxon>
        <taxon>Chitinivibrio</taxon>
    </lineage>
</organism>
<feature type="chain" id="PRO_5004679247" description="LysM domain-containing protein" evidence="2">
    <location>
        <begin position="22"/>
        <end position="247"/>
    </location>
</feature>
<dbReference type="AlphaFoldDB" id="U7DE40"/>
<comment type="caution">
    <text evidence="3">The sequence shown here is derived from an EMBL/GenBank/DDBJ whole genome shotgun (WGS) entry which is preliminary data.</text>
</comment>
<feature type="coiled-coil region" evidence="1">
    <location>
        <begin position="37"/>
        <end position="117"/>
    </location>
</feature>
<gene>
    <name evidence="3" type="ORF">CALK_0356</name>
</gene>
<protein>
    <recommendedName>
        <fullName evidence="5">LysM domain-containing protein</fullName>
    </recommendedName>
</protein>
<evidence type="ECO:0000313" key="4">
    <source>
        <dbReference type="Proteomes" id="UP000017148"/>
    </source>
</evidence>
<reference evidence="3 4" key="1">
    <citation type="journal article" date="2013" name="Environ. Microbiol.">
        <title>Genome analysis of Chitinivibrio alkaliphilus gen. nov., sp. nov., a novel extremely haloalkaliphilic anaerobic chitinolytic bacterium from the candidate phylum Termite Group 3.</title>
        <authorList>
            <person name="Sorokin D.Y."/>
            <person name="Gumerov V.M."/>
            <person name="Rakitin A.L."/>
            <person name="Beletsky A.V."/>
            <person name="Damste J.S."/>
            <person name="Muyzer G."/>
            <person name="Mardanov A.V."/>
            <person name="Ravin N.V."/>
        </authorList>
    </citation>
    <scope>NUCLEOTIDE SEQUENCE [LARGE SCALE GENOMIC DNA]</scope>
    <source>
        <strain evidence="3 4">ACht1</strain>
    </source>
</reference>
<evidence type="ECO:0000256" key="2">
    <source>
        <dbReference type="SAM" id="SignalP"/>
    </source>
</evidence>
<evidence type="ECO:0000313" key="3">
    <source>
        <dbReference type="EMBL" id="ERP39186.1"/>
    </source>
</evidence>
<evidence type="ECO:0008006" key="5">
    <source>
        <dbReference type="Google" id="ProtNLM"/>
    </source>
</evidence>
<dbReference type="Gene3D" id="3.10.350.10">
    <property type="entry name" value="LysM domain"/>
    <property type="match status" value="1"/>
</dbReference>
<keyword evidence="4" id="KW-1185">Reference proteome</keyword>
<name>U7DE40_9BACT</name>